<accession>A0A1M4VNI2</accession>
<gene>
    <name evidence="1" type="ORF">SAMN02745131_00915</name>
</gene>
<organism evidence="1 2">
    <name type="scientific">Flavisolibacter ginsengisoli DSM 18119</name>
    <dbReference type="NCBI Taxonomy" id="1121884"/>
    <lineage>
        <taxon>Bacteria</taxon>
        <taxon>Pseudomonadati</taxon>
        <taxon>Bacteroidota</taxon>
        <taxon>Chitinophagia</taxon>
        <taxon>Chitinophagales</taxon>
        <taxon>Chitinophagaceae</taxon>
        <taxon>Flavisolibacter</taxon>
    </lineage>
</organism>
<sequence length="124" mass="14181">MKPQHMIEHLVKTLQHSNGKKEIAQKSTDEEAKQAKAGFIYTDVEMPIGLKSSLAGETPDPLQYADLDAAKQQLSLELDDFESFFANNPEAEFVQPRLGKLNHQEWIILHNKHFTHHFKQFGLV</sequence>
<protein>
    <recommendedName>
        <fullName evidence="3">Oxepin-CoA hydrolase / 3-oxo-5,6-dehydrosuberyl-CoA semialdehyde dehydrogenase</fullName>
    </recommendedName>
</protein>
<name>A0A1M4VNI2_9BACT</name>
<proteinExistence type="predicted"/>
<dbReference type="STRING" id="1121884.SAMN02745131_00915"/>
<reference evidence="1 2" key="1">
    <citation type="submission" date="2016-11" db="EMBL/GenBank/DDBJ databases">
        <authorList>
            <person name="Jaros S."/>
            <person name="Januszkiewicz K."/>
            <person name="Wedrychowicz H."/>
        </authorList>
    </citation>
    <scope>NUCLEOTIDE SEQUENCE [LARGE SCALE GENOMIC DNA]</scope>
    <source>
        <strain evidence="1 2">DSM 18119</strain>
    </source>
</reference>
<evidence type="ECO:0000313" key="1">
    <source>
        <dbReference type="EMBL" id="SHE70372.1"/>
    </source>
</evidence>
<dbReference type="AlphaFoldDB" id="A0A1M4VNI2"/>
<evidence type="ECO:0000313" key="2">
    <source>
        <dbReference type="Proteomes" id="UP000184048"/>
    </source>
</evidence>
<keyword evidence="2" id="KW-1185">Reference proteome</keyword>
<dbReference type="RefSeq" id="WP_217652927.1">
    <property type="nucleotide sequence ID" value="NZ_FQUU01000003.1"/>
</dbReference>
<dbReference type="EMBL" id="FQUU01000003">
    <property type="protein sequence ID" value="SHE70372.1"/>
    <property type="molecule type" value="Genomic_DNA"/>
</dbReference>
<evidence type="ECO:0008006" key="3">
    <source>
        <dbReference type="Google" id="ProtNLM"/>
    </source>
</evidence>
<dbReference type="Proteomes" id="UP000184048">
    <property type="component" value="Unassembled WGS sequence"/>
</dbReference>